<evidence type="ECO:0000313" key="4">
    <source>
        <dbReference type="EMBL" id="UOE18523.1"/>
    </source>
</evidence>
<dbReference type="AlphaFoldDB" id="A0AA97LV06"/>
<dbReference type="Pfam" id="PF24837">
    <property type="entry name" value="AMIN-like"/>
    <property type="match status" value="1"/>
</dbReference>
<accession>A0AA97LV06</accession>
<feature type="region of interest" description="Disordered" evidence="1">
    <location>
        <begin position="18"/>
        <end position="71"/>
    </location>
</feature>
<name>A0AA97LV06_9ACTN</name>
<dbReference type="Proteomes" id="UP000265719">
    <property type="component" value="Chromosome"/>
</dbReference>
<protein>
    <recommendedName>
        <fullName evidence="3">AMIN-like domain-containing protein</fullName>
    </recommendedName>
</protein>
<dbReference type="InterPro" id="IPR056303">
    <property type="entry name" value="AMIN-like"/>
</dbReference>
<feature type="signal peptide" evidence="2">
    <location>
        <begin position="1"/>
        <end position="23"/>
    </location>
</feature>
<sequence>MRKATVVWLAAATLLLTSCGGTTGPESPDGTDAADTAPDSSPTVTVTQTTTVPADGTPDGSGNGADASSCEVTEDWTLLPDVKPGSSGDPIREVRTGRHDCFDRVVFDIHGTDEVGFDVQYQPEVRQPGSGRPMPVAGDAALRVIVRSSAQGAPGSGSEEPLAAMGEHFVPESELADWGALRSVRYAGWFEGQVTFALGVREELPFRAFTWLNEDRGVREVVVDIAHDPN</sequence>
<evidence type="ECO:0000256" key="2">
    <source>
        <dbReference type="SAM" id="SignalP"/>
    </source>
</evidence>
<feature type="compositionally biased region" description="Low complexity" evidence="1">
    <location>
        <begin position="27"/>
        <end position="52"/>
    </location>
</feature>
<proteinExistence type="predicted"/>
<evidence type="ECO:0000259" key="3">
    <source>
        <dbReference type="Pfam" id="PF24837"/>
    </source>
</evidence>
<dbReference type="EMBL" id="CP063196">
    <property type="protein sequence ID" value="UOE18523.1"/>
    <property type="molecule type" value="Genomic_DNA"/>
</dbReference>
<dbReference type="RefSeq" id="WP_119267632.1">
    <property type="nucleotide sequence ID" value="NZ_CP063196.1"/>
</dbReference>
<keyword evidence="2" id="KW-0732">Signal</keyword>
<dbReference type="PROSITE" id="PS51257">
    <property type="entry name" value="PROKAR_LIPOPROTEIN"/>
    <property type="match status" value="1"/>
</dbReference>
<feature type="chain" id="PRO_5041690910" description="AMIN-like domain-containing protein" evidence="2">
    <location>
        <begin position="24"/>
        <end position="230"/>
    </location>
</feature>
<keyword evidence="5" id="KW-1185">Reference proteome</keyword>
<gene>
    <name evidence="4" type="ORF">NI17_017085</name>
</gene>
<evidence type="ECO:0000313" key="5">
    <source>
        <dbReference type="Proteomes" id="UP000265719"/>
    </source>
</evidence>
<reference evidence="4" key="1">
    <citation type="submission" date="2020-10" db="EMBL/GenBank/DDBJ databases">
        <title>De novo genome project of the cellulose decomposer Thermobifida halotolerans type strain.</title>
        <authorList>
            <person name="Nagy I."/>
            <person name="Horvath B."/>
            <person name="Kukolya J."/>
            <person name="Nagy I."/>
            <person name="Orsini M."/>
        </authorList>
    </citation>
    <scope>NUCLEOTIDE SEQUENCE</scope>
    <source>
        <strain evidence="4">DSM 44931</strain>
    </source>
</reference>
<feature type="domain" description="AMIN-like" evidence="3">
    <location>
        <begin position="91"/>
        <end position="227"/>
    </location>
</feature>
<dbReference type="KEGG" id="thao:NI17_017085"/>
<organism evidence="4 5">
    <name type="scientific">Thermobifida halotolerans</name>
    <dbReference type="NCBI Taxonomy" id="483545"/>
    <lineage>
        <taxon>Bacteria</taxon>
        <taxon>Bacillati</taxon>
        <taxon>Actinomycetota</taxon>
        <taxon>Actinomycetes</taxon>
        <taxon>Streptosporangiales</taxon>
        <taxon>Nocardiopsidaceae</taxon>
        <taxon>Thermobifida</taxon>
    </lineage>
</organism>
<evidence type="ECO:0000256" key="1">
    <source>
        <dbReference type="SAM" id="MobiDB-lite"/>
    </source>
</evidence>